<accession>A0A6A4H101</accession>
<keyword evidence="2" id="KW-1185">Reference proteome</keyword>
<gene>
    <name evidence="1" type="ORF">BT96DRAFT_945364</name>
</gene>
<evidence type="ECO:0000313" key="2">
    <source>
        <dbReference type="Proteomes" id="UP000799118"/>
    </source>
</evidence>
<dbReference type="EMBL" id="ML769624">
    <property type="protein sequence ID" value="KAE9391426.1"/>
    <property type="molecule type" value="Genomic_DNA"/>
</dbReference>
<dbReference type="AlphaFoldDB" id="A0A6A4H101"/>
<dbReference type="Proteomes" id="UP000799118">
    <property type="component" value="Unassembled WGS sequence"/>
</dbReference>
<proteinExistence type="predicted"/>
<name>A0A6A4H101_9AGAR</name>
<evidence type="ECO:0000313" key="1">
    <source>
        <dbReference type="EMBL" id="KAE9391426.1"/>
    </source>
</evidence>
<protein>
    <submittedName>
        <fullName evidence="1">Uncharacterized protein</fullName>
    </submittedName>
</protein>
<reference evidence="1" key="1">
    <citation type="journal article" date="2019" name="Environ. Microbiol.">
        <title>Fungal ecological strategies reflected in gene transcription - a case study of two litter decomposers.</title>
        <authorList>
            <person name="Barbi F."/>
            <person name="Kohler A."/>
            <person name="Barry K."/>
            <person name="Baskaran P."/>
            <person name="Daum C."/>
            <person name="Fauchery L."/>
            <person name="Ihrmark K."/>
            <person name="Kuo A."/>
            <person name="LaButti K."/>
            <person name="Lipzen A."/>
            <person name="Morin E."/>
            <person name="Grigoriev I.V."/>
            <person name="Henrissat B."/>
            <person name="Lindahl B."/>
            <person name="Martin F."/>
        </authorList>
    </citation>
    <scope>NUCLEOTIDE SEQUENCE</scope>
    <source>
        <strain evidence="1">JB14</strain>
    </source>
</reference>
<dbReference type="OrthoDB" id="3130310at2759"/>
<organism evidence="1 2">
    <name type="scientific">Gymnopus androsaceus JB14</name>
    <dbReference type="NCBI Taxonomy" id="1447944"/>
    <lineage>
        <taxon>Eukaryota</taxon>
        <taxon>Fungi</taxon>
        <taxon>Dikarya</taxon>
        <taxon>Basidiomycota</taxon>
        <taxon>Agaricomycotina</taxon>
        <taxon>Agaricomycetes</taxon>
        <taxon>Agaricomycetidae</taxon>
        <taxon>Agaricales</taxon>
        <taxon>Marasmiineae</taxon>
        <taxon>Omphalotaceae</taxon>
        <taxon>Gymnopus</taxon>
    </lineage>
</organism>
<sequence>MPSKLMVVHSTTVNSHFGTTRPLKRDWMDRVAVQQLRDGDLQEIGDSQFPDQGILFNIDGYPIDRLLDSGKDPLSRNCGGQIRRELQQISETHRASSKRVQRSRASFFSLQEGEGQCRNTLAHSTSQMYPNQCPTGIKYHHNHHTLTRNVCGWLLPCFTPPKALPLKWEKT</sequence>